<name>A0AAN6DS33_9EURO</name>
<evidence type="ECO:0000259" key="7">
    <source>
        <dbReference type="PROSITE" id="PS50048"/>
    </source>
</evidence>
<dbReference type="SMART" id="SM00066">
    <property type="entry name" value="GAL4"/>
    <property type="match status" value="1"/>
</dbReference>
<dbReference type="Proteomes" id="UP001203852">
    <property type="component" value="Unassembled WGS sequence"/>
</dbReference>
<dbReference type="GO" id="GO:0000981">
    <property type="term" value="F:DNA-binding transcription factor activity, RNA polymerase II-specific"/>
    <property type="evidence" value="ECO:0007669"/>
    <property type="project" value="InterPro"/>
</dbReference>
<feature type="domain" description="Zn(2)-C6 fungal-type" evidence="7">
    <location>
        <begin position="24"/>
        <end position="54"/>
    </location>
</feature>
<accession>A0AAN6DS33</accession>
<dbReference type="SMART" id="SM00906">
    <property type="entry name" value="Fungal_trans"/>
    <property type="match status" value="1"/>
</dbReference>
<evidence type="ECO:0000256" key="2">
    <source>
        <dbReference type="ARBA" id="ARBA00023015"/>
    </source>
</evidence>
<feature type="compositionally biased region" description="Polar residues" evidence="6">
    <location>
        <begin position="110"/>
        <end position="120"/>
    </location>
</feature>
<dbReference type="InterPro" id="IPR051127">
    <property type="entry name" value="Fungal_SecMet_Regulators"/>
</dbReference>
<dbReference type="PROSITE" id="PS50048">
    <property type="entry name" value="ZN2_CY6_FUNGAL_2"/>
    <property type="match status" value="1"/>
</dbReference>
<dbReference type="CDD" id="cd12148">
    <property type="entry name" value="fungal_TF_MHR"/>
    <property type="match status" value="1"/>
</dbReference>
<dbReference type="GO" id="GO:0000978">
    <property type="term" value="F:RNA polymerase II cis-regulatory region sequence-specific DNA binding"/>
    <property type="evidence" value="ECO:0007669"/>
    <property type="project" value="TreeGrafter"/>
</dbReference>
<evidence type="ECO:0000313" key="9">
    <source>
        <dbReference type="Proteomes" id="UP001203852"/>
    </source>
</evidence>
<protein>
    <submittedName>
        <fullName evidence="8">Fungal-specific transcription factor domain-containing protein</fullName>
    </submittedName>
</protein>
<dbReference type="CDD" id="cd00067">
    <property type="entry name" value="GAL4"/>
    <property type="match status" value="1"/>
</dbReference>
<dbReference type="InterPro" id="IPR001138">
    <property type="entry name" value="Zn2Cys6_DnaBD"/>
</dbReference>
<organism evidence="8 9">
    <name type="scientific">Exophiala viscosa</name>
    <dbReference type="NCBI Taxonomy" id="2486360"/>
    <lineage>
        <taxon>Eukaryota</taxon>
        <taxon>Fungi</taxon>
        <taxon>Dikarya</taxon>
        <taxon>Ascomycota</taxon>
        <taxon>Pezizomycotina</taxon>
        <taxon>Eurotiomycetes</taxon>
        <taxon>Chaetothyriomycetidae</taxon>
        <taxon>Chaetothyriales</taxon>
        <taxon>Herpotrichiellaceae</taxon>
        <taxon>Exophiala</taxon>
    </lineage>
</organism>
<feature type="region of interest" description="Disordered" evidence="6">
    <location>
        <begin position="81"/>
        <end position="120"/>
    </location>
</feature>
<evidence type="ECO:0000256" key="3">
    <source>
        <dbReference type="ARBA" id="ARBA00023125"/>
    </source>
</evidence>
<dbReference type="InterPro" id="IPR036864">
    <property type="entry name" value="Zn2-C6_fun-type_DNA-bd_sf"/>
</dbReference>
<dbReference type="InterPro" id="IPR007219">
    <property type="entry name" value="XnlR_reg_dom"/>
</dbReference>
<comment type="caution">
    <text evidence="8">The sequence shown here is derived from an EMBL/GenBank/DDBJ whole genome shotgun (WGS) entry which is preliminary data.</text>
</comment>
<keyword evidence="4" id="KW-0804">Transcription</keyword>
<feature type="region of interest" description="Disordered" evidence="6">
    <location>
        <begin position="166"/>
        <end position="188"/>
    </location>
</feature>
<gene>
    <name evidence="8" type="ORF">EDD36DRAFT_267346</name>
</gene>
<dbReference type="EMBL" id="MU404355">
    <property type="protein sequence ID" value="KAI1611805.1"/>
    <property type="molecule type" value="Genomic_DNA"/>
</dbReference>
<evidence type="ECO:0000256" key="6">
    <source>
        <dbReference type="SAM" id="MobiDB-lite"/>
    </source>
</evidence>
<dbReference type="GO" id="GO:0000435">
    <property type="term" value="P:positive regulation of transcription from RNA polymerase II promoter by galactose"/>
    <property type="evidence" value="ECO:0007669"/>
    <property type="project" value="TreeGrafter"/>
</dbReference>
<feature type="compositionally biased region" description="Polar residues" evidence="6">
    <location>
        <begin position="166"/>
        <end position="181"/>
    </location>
</feature>
<dbReference type="PROSITE" id="PS00463">
    <property type="entry name" value="ZN2_CY6_FUNGAL_1"/>
    <property type="match status" value="1"/>
</dbReference>
<dbReference type="Gene3D" id="4.10.240.10">
    <property type="entry name" value="Zn(2)-C6 fungal-type DNA-binding domain"/>
    <property type="match status" value="1"/>
</dbReference>
<dbReference type="SUPFAM" id="SSF57701">
    <property type="entry name" value="Zn2/Cys6 DNA-binding domain"/>
    <property type="match status" value="1"/>
</dbReference>
<keyword evidence="9" id="KW-1185">Reference proteome</keyword>
<dbReference type="GO" id="GO:0005634">
    <property type="term" value="C:nucleus"/>
    <property type="evidence" value="ECO:0007669"/>
    <property type="project" value="TreeGrafter"/>
</dbReference>
<dbReference type="PANTHER" id="PTHR47424">
    <property type="entry name" value="REGULATORY PROTEIN GAL4"/>
    <property type="match status" value="1"/>
</dbReference>
<dbReference type="AlphaFoldDB" id="A0AAN6DS33"/>
<dbReference type="Pfam" id="PF00172">
    <property type="entry name" value="Zn_clus"/>
    <property type="match status" value="1"/>
</dbReference>
<sequence length="721" mass="81003">MTASNLANDATKLSTQDRLPSGKACLGCRKRKNRCTGERPVCSFCQKRNLDCHYATISRRSVANQSYIWSLQEKIRRLERETKNSPSELVQDIPSSPPNTNHSDAHNMEQTESPTDQRSLNGCSTADNCAFDEVALVDDSSPSVLTYNETSVHTIVRDVVLGSNASLSENSSTQSRKASSSPHKRVRRETVIRRSNELDSDNFILPPFVLAKELVDNFFIHVYPLYPILHESSFRKEFAAAYRDSTQLTTAWRSILNLVFAFGCDYVNMTLQEAFDLAQTFHDRGADLILSVCFEQSTVQIVQALFLLTAHLQSDLKMNKCWLSIGCLVRTAQGLRMNQDPSNWDITLVDQEIRKRLWWGIYCLDRFVSLKQGQSPTLLSEDAPPVGVPLTSSSGLSEVDTRMLPELLETPSPIYLFNAMVQLSHMAEAIPIPAFGGFDVLSERYIARPDGQLELDEVQLSLQLAQVNEQEAKLAVWKRNLPDHLRHEIMCADRESRRQYLMLHLRYLHIRLLIHRQMFSMVVRQGNRKVIMPSPGYLRSIITASVQQCAECATQTVTIITNNENARAIGPWWYNIQLMFTALGTLLAVHASANLFPDTNTIAIAASINDASNSMSQLSAVNGLMASCCKYFESLRRRMVKVKVGKETRSSEELNVAQSPMYAAGDADQQDEHRQQAPHPNGTTNASVSPETDGAGSLDEDWTRLFLEPLLPDFTNDVFNI</sequence>
<keyword evidence="3" id="KW-0238">DNA-binding</keyword>
<feature type="compositionally biased region" description="Polar residues" evidence="6">
    <location>
        <begin position="681"/>
        <end position="690"/>
    </location>
</feature>
<keyword evidence="5" id="KW-0539">Nucleus</keyword>
<feature type="region of interest" description="Disordered" evidence="6">
    <location>
        <begin position="649"/>
        <end position="697"/>
    </location>
</feature>
<evidence type="ECO:0000313" key="8">
    <source>
        <dbReference type="EMBL" id="KAI1611805.1"/>
    </source>
</evidence>
<keyword evidence="2" id="KW-0805">Transcription regulation</keyword>
<reference evidence="8" key="1">
    <citation type="journal article" date="2022" name="bioRxiv">
        <title>Deciphering the potential niche of two novel black yeast fungi from a biological soil crust based on their genomes, phenotypes, and melanin regulation.</title>
        <authorList>
            <consortium name="DOE Joint Genome Institute"/>
            <person name="Carr E.C."/>
            <person name="Barton Q."/>
            <person name="Grambo S."/>
            <person name="Sullivan M."/>
            <person name="Renfro C.M."/>
            <person name="Kuo A."/>
            <person name="Pangilinan J."/>
            <person name="Lipzen A."/>
            <person name="Keymanesh K."/>
            <person name="Savage E."/>
            <person name="Barry K."/>
            <person name="Grigoriev I.V."/>
            <person name="Riekhof W.R."/>
            <person name="Harris S.S."/>
        </authorList>
    </citation>
    <scope>NUCLEOTIDE SEQUENCE</scope>
    <source>
        <strain evidence="8">JF 03-4F</strain>
    </source>
</reference>
<evidence type="ECO:0000256" key="1">
    <source>
        <dbReference type="ARBA" id="ARBA00022723"/>
    </source>
</evidence>
<dbReference type="Pfam" id="PF04082">
    <property type="entry name" value="Fungal_trans"/>
    <property type="match status" value="1"/>
</dbReference>
<keyword evidence="1" id="KW-0479">Metal-binding</keyword>
<proteinExistence type="predicted"/>
<evidence type="ECO:0000256" key="5">
    <source>
        <dbReference type="ARBA" id="ARBA00023242"/>
    </source>
</evidence>
<dbReference type="PANTHER" id="PTHR47424:SF3">
    <property type="entry name" value="REGULATORY PROTEIN GAL4"/>
    <property type="match status" value="1"/>
</dbReference>
<dbReference type="GO" id="GO:0008270">
    <property type="term" value="F:zinc ion binding"/>
    <property type="evidence" value="ECO:0007669"/>
    <property type="project" value="InterPro"/>
</dbReference>
<evidence type="ECO:0000256" key="4">
    <source>
        <dbReference type="ARBA" id="ARBA00023163"/>
    </source>
</evidence>
<dbReference type="GO" id="GO:0006351">
    <property type="term" value="P:DNA-templated transcription"/>
    <property type="evidence" value="ECO:0007669"/>
    <property type="project" value="InterPro"/>
</dbReference>